<dbReference type="Proteomes" id="UP000747542">
    <property type="component" value="Unassembled WGS sequence"/>
</dbReference>
<evidence type="ECO:0000313" key="5">
    <source>
        <dbReference type="EMBL" id="KAG7170520.1"/>
    </source>
</evidence>
<dbReference type="EMBL" id="JAHLQT010013974">
    <property type="protein sequence ID" value="KAG7170520.1"/>
    <property type="molecule type" value="Genomic_DNA"/>
</dbReference>
<dbReference type="AlphaFoldDB" id="A0A8J5K5X0"/>
<proteinExistence type="predicted"/>
<dbReference type="GO" id="GO:0062129">
    <property type="term" value="C:chitin-based extracellular matrix"/>
    <property type="evidence" value="ECO:0007669"/>
    <property type="project" value="TreeGrafter"/>
</dbReference>
<organism evidence="5 6">
    <name type="scientific">Homarus americanus</name>
    <name type="common">American lobster</name>
    <dbReference type="NCBI Taxonomy" id="6706"/>
    <lineage>
        <taxon>Eukaryota</taxon>
        <taxon>Metazoa</taxon>
        <taxon>Ecdysozoa</taxon>
        <taxon>Arthropoda</taxon>
        <taxon>Crustacea</taxon>
        <taxon>Multicrustacea</taxon>
        <taxon>Malacostraca</taxon>
        <taxon>Eumalacostraca</taxon>
        <taxon>Eucarida</taxon>
        <taxon>Decapoda</taxon>
        <taxon>Pleocyemata</taxon>
        <taxon>Astacidea</taxon>
        <taxon>Nephropoidea</taxon>
        <taxon>Nephropidae</taxon>
        <taxon>Homarus</taxon>
    </lineage>
</organism>
<accession>A0A8J5K5X0</accession>
<gene>
    <name evidence="5" type="primary">Cpr47Eg-L1</name>
    <name evidence="5" type="ORF">Hamer_G023986</name>
</gene>
<evidence type="ECO:0000256" key="1">
    <source>
        <dbReference type="ARBA" id="ARBA00022460"/>
    </source>
</evidence>
<name>A0A8J5K5X0_HOMAM</name>
<feature type="chain" id="PRO_5035241018" evidence="4">
    <location>
        <begin position="19"/>
        <end position="99"/>
    </location>
</feature>
<keyword evidence="1 2" id="KW-0193">Cuticle</keyword>
<evidence type="ECO:0000313" key="6">
    <source>
        <dbReference type="Proteomes" id="UP000747542"/>
    </source>
</evidence>
<evidence type="ECO:0000256" key="2">
    <source>
        <dbReference type="PROSITE-ProRule" id="PRU00497"/>
    </source>
</evidence>
<dbReference type="PROSITE" id="PS51155">
    <property type="entry name" value="CHIT_BIND_RR_2"/>
    <property type="match status" value="1"/>
</dbReference>
<keyword evidence="6" id="KW-1185">Reference proteome</keyword>
<evidence type="ECO:0000256" key="3">
    <source>
        <dbReference type="SAM" id="MobiDB-lite"/>
    </source>
</evidence>
<keyword evidence="4" id="KW-0732">Signal</keyword>
<feature type="region of interest" description="Disordered" evidence="3">
    <location>
        <begin position="25"/>
        <end position="47"/>
    </location>
</feature>
<dbReference type="GO" id="GO:0008010">
    <property type="term" value="F:structural constituent of chitin-based larval cuticle"/>
    <property type="evidence" value="ECO:0007669"/>
    <property type="project" value="TreeGrafter"/>
</dbReference>
<dbReference type="Pfam" id="PF00379">
    <property type="entry name" value="Chitin_bind_4"/>
    <property type="match status" value="1"/>
</dbReference>
<dbReference type="InterPro" id="IPR000618">
    <property type="entry name" value="Insect_cuticle"/>
</dbReference>
<evidence type="ECO:0000256" key="4">
    <source>
        <dbReference type="SAM" id="SignalP"/>
    </source>
</evidence>
<protein>
    <submittedName>
        <fullName evidence="5">Cuticular protein 47Eg-like 1</fullName>
    </submittedName>
</protein>
<dbReference type="PANTHER" id="PTHR10380">
    <property type="entry name" value="CUTICLE PROTEIN"/>
    <property type="match status" value="1"/>
</dbReference>
<dbReference type="PROSITE" id="PS00233">
    <property type="entry name" value="CHIT_BIND_RR_1"/>
    <property type="match status" value="1"/>
</dbReference>
<dbReference type="InterPro" id="IPR031311">
    <property type="entry name" value="CHIT_BIND_RR_consensus"/>
</dbReference>
<feature type="signal peptide" evidence="4">
    <location>
        <begin position="1"/>
        <end position="18"/>
    </location>
</feature>
<reference evidence="5" key="1">
    <citation type="journal article" date="2021" name="Sci. Adv.">
        <title>The American lobster genome reveals insights on longevity, neural, and immune adaptations.</title>
        <authorList>
            <person name="Polinski J.M."/>
            <person name="Zimin A.V."/>
            <person name="Clark K.F."/>
            <person name="Kohn A.B."/>
            <person name="Sadowski N."/>
            <person name="Timp W."/>
            <person name="Ptitsyn A."/>
            <person name="Khanna P."/>
            <person name="Romanova D.Y."/>
            <person name="Williams P."/>
            <person name="Greenwood S.J."/>
            <person name="Moroz L.L."/>
            <person name="Walt D.R."/>
            <person name="Bodnar A.G."/>
        </authorList>
    </citation>
    <scope>NUCLEOTIDE SEQUENCE</scope>
    <source>
        <strain evidence="5">GMGI-L3</strain>
    </source>
</reference>
<comment type="caution">
    <text evidence="5">The sequence shown here is derived from an EMBL/GenBank/DDBJ whole genome shotgun (WGS) entry which is preliminary data.</text>
</comment>
<sequence>MVRVVVVAIVALVARVSGHPGPILDFEADDHHHEQEGDPGSAITGSYGWTSPEGVNFLVRYVADKNGYRVLESNAVPLNADGVYADGTQGSFTSYEDEK</sequence>
<dbReference type="InterPro" id="IPR050468">
    <property type="entry name" value="Cuticle_Struct_Prot"/>
</dbReference>